<dbReference type="InterPro" id="IPR006104">
    <property type="entry name" value="Glyco_hydro_2_N"/>
</dbReference>
<protein>
    <submittedName>
        <fullName evidence="9">Beta-galactosidase</fullName>
        <ecNumber evidence="9">3.2.1.23</ecNumber>
    </submittedName>
</protein>
<dbReference type="InterPro" id="IPR017853">
    <property type="entry name" value="GH"/>
</dbReference>
<evidence type="ECO:0000313" key="10">
    <source>
        <dbReference type="Proteomes" id="UP000519897"/>
    </source>
</evidence>
<accession>A0A7W6LGZ4</accession>
<dbReference type="PANTHER" id="PTHR42732:SF1">
    <property type="entry name" value="BETA-MANNOSIDASE"/>
    <property type="match status" value="1"/>
</dbReference>
<feature type="domain" description="Glycoside hydrolase family 2 immunoglobulin-like beta-sandwich" evidence="5">
    <location>
        <begin position="165"/>
        <end position="259"/>
    </location>
</feature>
<dbReference type="Pfam" id="PF18565">
    <property type="entry name" value="Glyco_hydro2_C5"/>
    <property type="match status" value="1"/>
</dbReference>
<comment type="similarity">
    <text evidence="1 4">Belongs to the glycosyl hydrolase 2 family.</text>
</comment>
<dbReference type="EC" id="3.2.1.23" evidence="9"/>
<sequence length="747" mass="83463">MRMWERFNSGWTFKHGFDAGWIAEEVNGESISLPHTAVELPYNYFDEKCYQRAFTYQTSLAWRDVFEGREISLVFDGAMADAVVFVNGTEVVSHKDGYTPFEARLTPHLNKGSNLITVRVDGSENPEIPPFGGVIDYLTYAGIYRDVWLKATAPVSVGLVKIETPDALAEEKTIKARVALSNPQGLSINGEIGVTLKGSDGETIACHCVSIAAETVEIELAGLRNIQLWDIDDPRLYTLELELDAPSGRDTSAHRFGFRTAEFTTDGFKLNGRVVKLRGLNRHQSWAHLGYAMGQRGQEKDADILKHDLRCNIVRTSHYPQSPYFLNRCDEIGLLVFEEIPGWQHIGGESWKAGSVRNVRRMIERDWNHPSIIIWGVRINESKDDHDFYVETNRVARELDPTRQTGGVRYIPESEMLEDVFTMNDFILGMEELPGHNRDRIILRDQQEVTGLDRKVPYLVTEYGGHMYPTKRFDQEQRQLEHVSRHLAILNASAGTPSTSGCIGWCMADYNTHKDFGSGDRICYHGVLDIYREPKFAAAVYASQGSPSDGVVLQPVTFWARGERNIGGVLPLIVLTNCDYVEVKIGNVTKRIEPDRVTYPHLDHPPCILERHMVTPEEFGEWGMTWRDGTIIGYLDGVAVKSIFMPADPVPTNLEMVADTDLLEKGCKDTTRVILRALDQAGNVMPFFNEPVTLALEGPGRLIGGSLVSFKGGVVGVYVEAGESSGVMTLTAHGSGFQAEKIEITVS</sequence>
<organism evidence="9 10">
    <name type="scientific">Rhizobium rhizoryzae</name>
    <dbReference type="NCBI Taxonomy" id="451876"/>
    <lineage>
        <taxon>Bacteria</taxon>
        <taxon>Pseudomonadati</taxon>
        <taxon>Pseudomonadota</taxon>
        <taxon>Alphaproteobacteria</taxon>
        <taxon>Hyphomicrobiales</taxon>
        <taxon>Rhizobiaceae</taxon>
        <taxon>Rhizobium/Agrobacterium group</taxon>
        <taxon>Rhizobium</taxon>
    </lineage>
</organism>
<evidence type="ECO:0000256" key="4">
    <source>
        <dbReference type="RuleBase" id="RU361154"/>
    </source>
</evidence>
<proteinExistence type="inferred from homology"/>
<dbReference type="Pfam" id="PF00703">
    <property type="entry name" value="Glyco_hydro_2"/>
    <property type="match status" value="1"/>
</dbReference>
<evidence type="ECO:0000313" key="9">
    <source>
        <dbReference type="EMBL" id="MBB4144234.1"/>
    </source>
</evidence>
<dbReference type="InterPro" id="IPR023232">
    <property type="entry name" value="Glyco_hydro_2_AS"/>
</dbReference>
<dbReference type="GO" id="GO:0004565">
    <property type="term" value="F:beta-galactosidase activity"/>
    <property type="evidence" value="ECO:0007669"/>
    <property type="project" value="UniProtKB-EC"/>
</dbReference>
<dbReference type="GO" id="GO:0005975">
    <property type="term" value="P:carbohydrate metabolic process"/>
    <property type="evidence" value="ECO:0007669"/>
    <property type="project" value="InterPro"/>
</dbReference>
<dbReference type="Pfam" id="PF02837">
    <property type="entry name" value="Glyco_hydro_2_N"/>
    <property type="match status" value="1"/>
</dbReference>
<dbReference type="InterPro" id="IPR040605">
    <property type="entry name" value="Glyco_hydro2_dom5"/>
</dbReference>
<dbReference type="Pfam" id="PF02836">
    <property type="entry name" value="Glyco_hydro_2_C"/>
    <property type="match status" value="1"/>
</dbReference>
<feature type="domain" description="Glycoside hydrolase family 2 catalytic" evidence="6">
    <location>
        <begin position="266"/>
        <end position="541"/>
    </location>
</feature>
<keyword evidence="2 4" id="KW-0378">Hydrolase</keyword>
<dbReference type="Gene3D" id="3.20.20.80">
    <property type="entry name" value="Glycosidases"/>
    <property type="match status" value="1"/>
</dbReference>
<evidence type="ECO:0000256" key="2">
    <source>
        <dbReference type="ARBA" id="ARBA00022801"/>
    </source>
</evidence>
<dbReference type="PANTHER" id="PTHR42732">
    <property type="entry name" value="BETA-GALACTOSIDASE"/>
    <property type="match status" value="1"/>
</dbReference>
<dbReference type="InterPro" id="IPR023230">
    <property type="entry name" value="Glyco_hydro_2_CS"/>
</dbReference>
<comment type="caution">
    <text evidence="9">The sequence shown here is derived from an EMBL/GenBank/DDBJ whole genome shotgun (WGS) entry which is preliminary data.</text>
</comment>
<dbReference type="PRINTS" id="PR00132">
    <property type="entry name" value="GLHYDRLASE2"/>
</dbReference>
<dbReference type="SUPFAM" id="SSF49785">
    <property type="entry name" value="Galactose-binding domain-like"/>
    <property type="match status" value="1"/>
</dbReference>
<dbReference type="InterPro" id="IPR013783">
    <property type="entry name" value="Ig-like_fold"/>
</dbReference>
<dbReference type="RefSeq" id="WP_165131547.1">
    <property type="nucleotide sequence ID" value="NZ_CP049249.1"/>
</dbReference>
<dbReference type="InterPro" id="IPR006101">
    <property type="entry name" value="Glyco_hydro_2"/>
</dbReference>
<dbReference type="InterPro" id="IPR036156">
    <property type="entry name" value="Beta-gal/glucu_dom_sf"/>
</dbReference>
<dbReference type="SUPFAM" id="SSF51445">
    <property type="entry name" value="(Trans)glycosidases"/>
    <property type="match status" value="1"/>
</dbReference>
<dbReference type="SUPFAM" id="SSF49303">
    <property type="entry name" value="beta-Galactosidase/glucuronidase domain"/>
    <property type="match status" value="1"/>
</dbReference>
<dbReference type="AlphaFoldDB" id="A0A7W6LGZ4"/>
<evidence type="ECO:0000259" key="8">
    <source>
        <dbReference type="Pfam" id="PF18565"/>
    </source>
</evidence>
<dbReference type="Gene3D" id="2.60.40.10">
    <property type="entry name" value="Immunoglobulins"/>
    <property type="match status" value="2"/>
</dbReference>
<evidence type="ECO:0000259" key="7">
    <source>
        <dbReference type="Pfam" id="PF02837"/>
    </source>
</evidence>
<dbReference type="InterPro" id="IPR006102">
    <property type="entry name" value="Ig-like_GH2"/>
</dbReference>
<dbReference type="PROSITE" id="PS00608">
    <property type="entry name" value="GLYCOSYL_HYDROL_F2_2"/>
    <property type="match status" value="1"/>
</dbReference>
<evidence type="ECO:0000256" key="3">
    <source>
        <dbReference type="ARBA" id="ARBA00023295"/>
    </source>
</evidence>
<dbReference type="InterPro" id="IPR008979">
    <property type="entry name" value="Galactose-bd-like_sf"/>
</dbReference>
<evidence type="ECO:0000256" key="1">
    <source>
        <dbReference type="ARBA" id="ARBA00007401"/>
    </source>
</evidence>
<name>A0A7W6LGZ4_9HYPH</name>
<evidence type="ECO:0000259" key="6">
    <source>
        <dbReference type="Pfam" id="PF02836"/>
    </source>
</evidence>
<dbReference type="Gene3D" id="2.60.120.260">
    <property type="entry name" value="Galactose-binding domain-like"/>
    <property type="match status" value="1"/>
</dbReference>
<feature type="domain" description="Glycoside hydrolase family 2" evidence="8">
    <location>
        <begin position="654"/>
        <end position="743"/>
    </location>
</feature>
<keyword evidence="3 4" id="KW-0326">Glycosidase</keyword>
<evidence type="ECO:0000259" key="5">
    <source>
        <dbReference type="Pfam" id="PF00703"/>
    </source>
</evidence>
<keyword evidence="10" id="KW-1185">Reference proteome</keyword>
<gene>
    <name evidence="9" type="ORF">GGQ72_002791</name>
</gene>
<dbReference type="InterPro" id="IPR006103">
    <property type="entry name" value="Glyco_hydro_2_cat"/>
</dbReference>
<dbReference type="PROSITE" id="PS00719">
    <property type="entry name" value="GLYCOSYL_HYDROL_F2_1"/>
    <property type="match status" value="1"/>
</dbReference>
<feature type="domain" description="Glycosyl hydrolases family 2 sugar binding" evidence="7">
    <location>
        <begin position="43"/>
        <end position="150"/>
    </location>
</feature>
<reference evidence="9 10" key="1">
    <citation type="submission" date="2020-08" db="EMBL/GenBank/DDBJ databases">
        <title>Genomic Encyclopedia of Type Strains, Phase IV (KMG-IV): sequencing the most valuable type-strain genomes for metagenomic binning, comparative biology and taxonomic classification.</title>
        <authorList>
            <person name="Goeker M."/>
        </authorList>
    </citation>
    <scope>NUCLEOTIDE SEQUENCE [LARGE SCALE GENOMIC DNA]</scope>
    <source>
        <strain evidence="9 10">DSM 29514</strain>
    </source>
</reference>
<dbReference type="Proteomes" id="UP000519897">
    <property type="component" value="Unassembled WGS sequence"/>
</dbReference>
<dbReference type="EMBL" id="JACIEC010000003">
    <property type="protein sequence ID" value="MBB4144234.1"/>
    <property type="molecule type" value="Genomic_DNA"/>
</dbReference>
<dbReference type="InterPro" id="IPR051913">
    <property type="entry name" value="GH2_Domain-Containing"/>
</dbReference>